<dbReference type="InterPro" id="IPR028427">
    <property type="entry name" value="Met_Sox_Rdtase_MsrB"/>
</dbReference>
<accession>A0A450S5K6</accession>
<feature type="binding site" evidence="9">
    <location>
        <position position="98"/>
    </location>
    <ligand>
        <name>Zn(2+)</name>
        <dbReference type="ChEBI" id="CHEBI:29105"/>
    </ligand>
</feature>
<dbReference type="HAMAP" id="MF_01400">
    <property type="entry name" value="MsrB"/>
    <property type="match status" value="1"/>
</dbReference>
<evidence type="ECO:0000256" key="2">
    <source>
        <dbReference type="ARBA" id="ARBA00012499"/>
    </source>
</evidence>
<evidence type="ECO:0000256" key="4">
    <source>
        <dbReference type="ARBA" id="ARBA00022723"/>
    </source>
</evidence>
<keyword evidence="5 9" id="KW-0862">Zinc</keyword>
<evidence type="ECO:0000256" key="1">
    <source>
        <dbReference type="ARBA" id="ARBA00007174"/>
    </source>
</evidence>
<evidence type="ECO:0000259" key="10">
    <source>
        <dbReference type="PROSITE" id="PS51790"/>
    </source>
</evidence>
<dbReference type="InterPro" id="IPR002579">
    <property type="entry name" value="Met_Sox_Rdtase_MsrB_dom"/>
</dbReference>
<dbReference type="SUPFAM" id="SSF51316">
    <property type="entry name" value="Mss4-like"/>
    <property type="match status" value="1"/>
</dbReference>
<evidence type="ECO:0000256" key="7">
    <source>
        <dbReference type="ARBA" id="ARBA00048488"/>
    </source>
</evidence>
<feature type="binding site" evidence="9">
    <location>
        <position position="52"/>
    </location>
    <ligand>
        <name>Zn(2+)</name>
        <dbReference type="ChEBI" id="CHEBI:29105"/>
    </ligand>
</feature>
<gene>
    <name evidence="9" type="primary">msrB</name>
    <name evidence="12" type="ORF">BECKDK2373B_GA0170837_107311</name>
    <name evidence="11" type="ORF">BECKDK2373C_GA0170839_101740</name>
</gene>
<organism evidence="11">
    <name type="scientific">Candidatus Kentrum sp. DK</name>
    <dbReference type="NCBI Taxonomy" id="2126562"/>
    <lineage>
        <taxon>Bacteria</taxon>
        <taxon>Pseudomonadati</taxon>
        <taxon>Pseudomonadota</taxon>
        <taxon>Gammaproteobacteria</taxon>
        <taxon>Candidatus Kentrum</taxon>
    </lineage>
</organism>
<feature type="domain" description="MsrB" evidence="10">
    <location>
        <begin position="10"/>
        <end position="132"/>
    </location>
</feature>
<evidence type="ECO:0000256" key="5">
    <source>
        <dbReference type="ARBA" id="ARBA00022833"/>
    </source>
</evidence>
<dbReference type="PROSITE" id="PS51790">
    <property type="entry name" value="MSRB"/>
    <property type="match status" value="1"/>
</dbReference>
<dbReference type="EC" id="1.8.4.12" evidence="2 9"/>
<dbReference type="Gene3D" id="2.170.150.20">
    <property type="entry name" value="Peptide methionine sulfoxide reductase"/>
    <property type="match status" value="1"/>
</dbReference>
<sequence length="134" mass="14924">MNTKKVRKSDDQWRAELTPEQYQVTRKKGTERPFSGEYNDCKEPGVYRCACCGGALFASNAKFDSGSGWPSFWEPAAGENVRAEEDNTLGMRRVEVLCQACDAHLGHVFPDGPEPTGLRYCINSLSLQLDKEAT</sequence>
<dbReference type="PANTHER" id="PTHR10173">
    <property type="entry name" value="METHIONINE SULFOXIDE REDUCTASE"/>
    <property type="match status" value="1"/>
</dbReference>
<evidence type="ECO:0000256" key="9">
    <source>
        <dbReference type="HAMAP-Rule" id="MF_01400"/>
    </source>
</evidence>
<dbReference type="FunFam" id="2.170.150.20:FF:000001">
    <property type="entry name" value="Peptide methionine sulfoxide reductase MsrB"/>
    <property type="match status" value="1"/>
</dbReference>
<protein>
    <recommendedName>
        <fullName evidence="3 9">Peptide methionine sulfoxide reductase MsrB</fullName>
        <ecNumber evidence="2 9">1.8.4.12</ecNumber>
    </recommendedName>
    <alternativeName>
        <fullName evidence="8 9">Peptide-methionine (R)-S-oxide reductase</fullName>
    </alternativeName>
</protein>
<reference evidence="11" key="1">
    <citation type="submission" date="2019-02" db="EMBL/GenBank/DDBJ databases">
        <authorList>
            <person name="Gruber-Vodicka R. H."/>
            <person name="Seah K. B. B."/>
        </authorList>
    </citation>
    <scope>NUCLEOTIDE SEQUENCE</scope>
    <source>
        <strain evidence="11">BECK_DK161</strain>
        <strain evidence="12">BECK_DK47</strain>
    </source>
</reference>
<keyword evidence="6 9" id="KW-0560">Oxidoreductase</keyword>
<proteinExistence type="inferred from homology"/>
<comment type="similarity">
    <text evidence="1 9">Belongs to the MsrB Met sulfoxide reductase family.</text>
</comment>
<evidence type="ECO:0000313" key="12">
    <source>
        <dbReference type="EMBL" id="VFJ58408.1"/>
    </source>
</evidence>
<evidence type="ECO:0000256" key="6">
    <source>
        <dbReference type="ARBA" id="ARBA00023002"/>
    </source>
</evidence>
<dbReference type="GO" id="GO:0006979">
    <property type="term" value="P:response to oxidative stress"/>
    <property type="evidence" value="ECO:0007669"/>
    <property type="project" value="InterPro"/>
</dbReference>
<evidence type="ECO:0000256" key="3">
    <source>
        <dbReference type="ARBA" id="ARBA00021130"/>
    </source>
</evidence>
<dbReference type="AlphaFoldDB" id="A0A450S5K6"/>
<dbReference type="InterPro" id="IPR011057">
    <property type="entry name" value="Mss4-like_sf"/>
</dbReference>
<dbReference type="EMBL" id="CAADEY010000017">
    <property type="protein sequence ID" value="VFJ47184.1"/>
    <property type="molecule type" value="Genomic_DNA"/>
</dbReference>
<feature type="binding site" evidence="9">
    <location>
        <position position="49"/>
    </location>
    <ligand>
        <name>Zn(2+)</name>
        <dbReference type="ChEBI" id="CHEBI:29105"/>
    </ligand>
</feature>
<comment type="cofactor">
    <cofactor evidence="9">
        <name>Zn(2+)</name>
        <dbReference type="ChEBI" id="CHEBI:29105"/>
    </cofactor>
    <text evidence="9">Binds 1 zinc ion per subunit. The zinc ion is important for the structural integrity of the protein.</text>
</comment>
<feature type="active site" description="Nucleophile" evidence="9">
    <location>
        <position position="121"/>
    </location>
</feature>
<evidence type="ECO:0000313" key="11">
    <source>
        <dbReference type="EMBL" id="VFJ47184.1"/>
    </source>
</evidence>
<dbReference type="NCBIfam" id="TIGR00357">
    <property type="entry name" value="peptide-methionine (R)-S-oxide reductase MsrB"/>
    <property type="match status" value="1"/>
</dbReference>
<evidence type="ECO:0000256" key="8">
    <source>
        <dbReference type="ARBA" id="ARBA00075819"/>
    </source>
</evidence>
<dbReference type="GO" id="GO:0008270">
    <property type="term" value="F:zinc ion binding"/>
    <property type="evidence" value="ECO:0007669"/>
    <property type="project" value="UniProtKB-UniRule"/>
</dbReference>
<dbReference type="EMBL" id="CAADEX010000073">
    <property type="protein sequence ID" value="VFJ58408.1"/>
    <property type="molecule type" value="Genomic_DNA"/>
</dbReference>
<dbReference type="Pfam" id="PF01641">
    <property type="entry name" value="SelR"/>
    <property type="match status" value="1"/>
</dbReference>
<dbReference type="GO" id="GO:0005737">
    <property type="term" value="C:cytoplasm"/>
    <property type="evidence" value="ECO:0007669"/>
    <property type="project" value="TreeGrafter"/>
</dbReference>
<name>A0A450S5K6_9GAMM</name>
<dbReference type="GO" id="GO:0030091">
    <property type="term" value="P:protein repair"/>
    <property type="evidence" value="ECO:0007669"/>
    <property type="project" value="InterPro"/>
</dbReference>
<dbReference type="PANTHER" id="PTHR10173:SF52">
    <property type="entry name" value="METHIONINE-R-SULFOXIDE REDUCTASE B1"/>
    <property type="match status" value="1"/>
</dbReference>
<comment type="catalytic activity">
    <reaction evidence="7 9">
        <text>L-methionyl-[protein] + [thioredoxin]-disulfide + H2O = L-methionyl-(R)-S-oxide-[protein] + [thioredoxin]-dithiol</text>
        <dbReference type="Rhea" id="RHEA:24164"/>
        <dbReference type="Rhea" id="RHEA-COMP:10698"/>
        <dbReference type="Rhea" id="RHEA-COMP:10700"/>
        <dbReference type="Rhea" id="RHEA-COMP:12313"/>
        <dbReference type="Rhea" id="RHEA-COMP:12314"/>
        <dbReference type="ChEBI" id="CHEBI:15377"/>
        <dbReference type="ChEBI" id="CHEBI:16044"/>
        <dbReference type="ChEBI" id="CHEBI:29950"/>
        <dbReference type="ChEBI" id="CHEBI:45764"/>
        <dbReference type="ChEBI" id="CHEBI:50058"/>
        <dbReference type="EC" id="1.8.4.12"/>
    </reaction>
</comment>
<keyword evidence="4 9" id="KW-0479">Metal-binding</keyword>
<feature type="binding site" evidence="9">
    <location>
        <position position="101"/>
    </location>
    <ligand>
        <name>Zn(2+)</name>
        <dbReference type="ChEBI" id="CHEBI:29105"/>
    </ligand>
</feature>
<dbReference type="GO" id="GO:0033743">
    <property type="term" value="F:peptide-methionine (R)-S-oxide reductase activity"/>
    <property type="evidence" value="ECO:0007669"/>
    <property type="project" value="UniProtKB-UniRule"/>
</dbReference>